<evidence type="ECO:0000256" key="8">
    <source>
        <dbReference type="ARBA" id="ARBA00022989"/>
    </source>
</evidence>
<keyword evidence="8 14" id="KW-1133">Transmembrane helix</keyword>
<name>A0ABT0M4G7_9RHOB</name>
<dbReference type="NCBIfam" id="NF001393">
    <property type="entry name" value="PRK00281.2-4"/>
    <property type="match status" value="1"/>
</dbReference>
<keyword evidence="6 14" id="KW-0812">Transmembrane</keyword>
<evidence type="ECO:0000256" key="9">
    <source>
        <dbReference type="ARBA" id="ARBA00023136"/>
    </source>
</evidence>
<feature type="transmembrane region" description="Helical" evidence="14">
    <location>
        <begin position="80"/>
        <end position="103"/>
    </location>
</feature>
<feature type="transmembrane region" description="Helical" evidence="14">
    <location>
        <begin position="115"/>
        <end position="133"/>
    </location>
</feature>
<proteinExistence type="inferred from homology"/>
<keyword evidence="14" id="KW-0133">Cell shape</keyword>
<keyword evidence="16" id="KW-1185">Reference proteome</keyword>
<comment type="similarity">
    <text evidence="2 14">Belongs to the UppP family.</text>
</comment>
<evidence type="ECO:0000256" key="11">
    <source>
        <dbReference type="ARBA" id="ARBA00032707"/>
    </source>
</evidence>
<comment type="miscellaneous">
    <text evidence="14">Bacitracin is thought to be involved in the inhibition of peptidoglycan synthesis by sequestering undecaprenyl diphosphate, thereby reducing the pool of lipid carrier available.</text>
</comment>
<comment type="caution">
    <text evidence="15">The sequence shown here is derived from an EMBL/GenBank/DDBJ whole genome shotgun (WGS) entry which is preliminary data.</text>
</comment>
<feature type="transmembrane region" description="Helical" evidence="14">
    <location>
        <begin position="247"/>
        <end position="266"/>
    </location>
</feature>
<evidence type="ECO:0000256" key="12">
    <source>
        <dbReference type="ARBA" id="ARBA00032932"/>
    </source>
</evidence>
<evidence type="ECO:0000256" key="7">
    <source>
        <dbReference type="ARBA" id="ARBA00022801"/>
    </source>
</evidence>
<keyword evidence="10 14" id="KW-0046">Antibiotic resistance</keyword>
<feature type="transmembrane region" description="Helical" evidence="14">
    <location>
        <begin position="221"/>
        <end position="241"/>
    </location>
</feature>
<keyword evidence="14" id="KW-0961">Cell wall biogenesis/degradation</keyword>
<reference evidence="15 16" key="1">
    <citation type="submission" date="2022-05" db="EMBL/GenBank/DDBJ databases">
        <title>Seasonal and diel survey of microbial diversity of the Tyrrhenian coast.</title>
        <authorList>
            <person name="Gattoni G."/>
            <person name="Corral P."/>
        </authorList>
    </citation>
    <scope>NUCLEOTIDE SEQUENCE [LARGE SCALE GENOMIC DNA]</scope>
    <source>
        <strain evidence="15 16">V10</strain>
    </source>
</reference>
<gene>
    <name evidence="14" type="primary">uppP</name>
    <name evidence="15" type="ORF">M3N55_13490</name>
</gene>
<dbReference type="EMBL" id="JALZWP010000015">
    <property type="protein sequence ID" value="MCL1629745.1"/>
    <property type="molecule type" value="Genomic_DNA"/>
</dbReference>
<evidence type="ECO:0000256" key="2">
    <source>
        <dbReference type="ARBA" id="ARBA00010621"/>
    </source>
</evidence>
<evidence type="ECO:0000256" key="1">
    <source>
        <dbReference type="ARBA" id="ARBA00004651"/>
    </source>
</evidence>
<accession>A0ABT0M4G7</accession>
<dbReference type="EC" id="3.6.1.27" evidence="3 14"/>
<dbReference type="PANTHER" id="PTHR30622:SF4">
    <property type="entry name" value="UNDECAPRENYL-DIPHOSPHATASE"/>
    <property type="match status" value="1"/>
</dbReference>
<evidence type="ECO:0000256" key="6">
    <source>
        <dbReference type="ARBA" id="ARBA00022692"/>
    </source>
</evidence>
<keyword evidence="7 14" id="KW-0378">Hydrolase</keyword>
<dbReference type="HAMAP" id="MF_01006">
    <property type="entry name" value="Undec_diphosphatase"/>
    <property type="match status" value="1"/>
</dbReference>
<keyword evidence="14" id="KW-0573">Peptidoglycan synthesis</keyword>
<keyword evidence="5 14" id="KW-1003">Cell membrane</keyword>
<dbReference type="GO" id="GO:0050380">
    <property type="term" value="F:undecaprenyl-diphosphatase activity"/>
    <property type="evidence" value="ECO:0007669"/>
    <property type="project" value="UniProtKB-EC"/>
</dbReference>
<dbReference type="RefSeq" id="WP_249059951.1">
    <property type="nucleotide sequence ID" value="NZ_JALZWP010000015.1"/>
</dbReference>
<comment type="subcellular location">
    <subcellularLocation>
        <location evidence="1 14">Cell membrane</location>
        <topology evidence="1 14">Multi-pass membrane protein</topology>
    </subcellularLocation>
</comment>
<dbReference type="InterPro" id="IPR003824">
    <property type="entry name" value="UppP"/>
</dbReference>
<evidence type="ECO:0000256" key="4">
    <source>
        <dbReference type="ARBA" id="ARBA00021581"/>
    </source>
</evidence>
<comment type="catalytic activity">
    <reaction evidence="13 14">
        <text>di-trans,octa-cis-undecaprenyl diphosphate + H2O = di-trans,octa-cis-undecaprenyl phosphate + phosphate + H(+)</text>
        <dbReference type="Rhea" id="RHEA:28094"/>
        <dbReference type="ChEBI" id="CHEBI:15377"/>
        <dbReference type="ChEBI" id="CHEBI:15378"/>
        <dbReference type="ChEBI" id="CHEBI:43474"/>
        <dbReference type="ChEBI" id="CHEBI:58405"/>
        <dbReference type="ChEBI" id="CHEBI:60392"/>
        <dbReference type="EC" id="3.6.1.27"/>
    </reaction>
</comment>
<sequence length="267" mass="28081">MTLLYLAILALVQGVTEFLPVSSSGHLILLPKLLGTQDQGLALDVAVHVGTLVAVCLYFRTDVARAARGTVQLARGQLATAEAFLALCLIVATIPVMAAGLVLKLTGWIDLMRSIAVIGWAMIVFGIVLYVADKRGTQTRTAPAWTLRHAIILGLWQVVALIPGTSRSGIVITGARALGYVRHDAAKLSMLMSIPTILASGALLSLDVIGQADWALARDAAIAAVIAFAAALAALALMMRLLQSVSFTPYVIYRIALGVVLLGIAYG</sequence>
<evidence type="ECO:0000313" key="15">
    <source>
        <dbReference type="EMBL" id="MCL1629745.1"/>
    </source>
</evidence>
<protein>
    <recommendedName>
        <fullName evidence="4 14">Undecaprenyl-diphosphatase</fullName>
        <ecNumber evidence="3 14">3.6.1.27</ecNumber>
    </recommendedName>
    <alternativeName>
        <fullName evidence="12 14">Bacitracin resistance protein</fullName>
    </alternativeName>
    <alternativeName>
        <fullName evidence="11 14">Undecaprenyl pyrophosphate phosphatase</fullName>
    </alternativeName>
</protein>
<organism evidence="15 16">
    <name type="scientific">Roseinatronobacter domitianus</name>
    <dbReference type="NCBI Taxonomy" id="2940293"/>
    <lineage>
        <taxon>Bacteria</taxon>
        <taxon>Pseudomonadati</taxon>
        <taxon>Pseudomonadota</taxon>
        <taxon>Alphaproteobacteria</taxon>
        <taxon>Rhodobacterales</taxon>
        <taxon>Paracoccaceae</taxon>
        <taxon>Roseinatronobacter</taxon>
    </lineage>
</organism>
<evidence type="ECO:0000256" key="14">
    <source>
        <dbReference type="HAMAP-Rule" id="MF_01006"/>
    </source>
</evidence>
<evidence type="ECO:0000313" key="16">
    <source>
        <dbReference type="Proteomes" id="UP001202550"/>
    </source>
</evidence>
<evidence type="ECO:0000256" key="10">
    <source>
        <dbReference type="ARBA" id="ARBA00023251"/>
    </source>
</evidence>
<dbReference type="Pfam" id="PF02673">
    <property type="entry name" value="BacA"/>
    <property type="match status" value="1"/>
</dbReference>
<evidence type="ECO:0000256" key="3">
    <source>
        <dbReference type="ARBA" id="ARBA00012374"/>
    </source>
</evidence>
<dbReference type="PANTHER" id="PTHR30622">
    <property type="entry name" value="UNDECAPRENYL-DIPHOSPHATASE"/>
    <property type="match status" value="1"/>
</dbReference>
<keyword evidence="9 14" id="KW-0472">Membrane</keyword>
<dbReference type="Proteomes" id="UP001202550">
    <property type="component" value="Unassembled WGS sequence"/>
</dbReference>
<comment type="function">
    <text evidence="14">Catalyzes the dephosphorylation of undecaprenyl diphosphate (UPP). Confers resistance to bacitracin.</text>
</comment>
<feature type="transmembrane region" description="Helical" evidence="14">
    <location>
        <begin position="40"/>
        <end position="59"/>
    </location>
</feature>
<feature type="transmembrane region" description="Helical" evidence="14">
    <location>
        <begin position="185"/>
        <end position="209"/>
    </location>
</feature>
<evidence type="ECO:0000256" key="13">
    <source>
        <dbReference type="ARBA" id="ARBA00047594"/>
    </source>
</evidence>
<evidence type="ECO:0000256" key="5">
    <source>
        <dbReference type="ARBA" id="ARBA00022475"/>
    </source>
</evidence>